<evidence type="ECO:0000313" key="3">
    <source>
        <dbReference type="Proteomes" id="UP000439903"/>
    </source>
</evidence>
<organism evidence="2 3">
    <name type="scientific">Gigaspora margarita</name>
    <dbReference type="NCBI Taxonomy" id="4874"/>
    <lineage>
        <taxon>Eukaryota</taxon>
        <taxon>Fungi</taxon>
        <taxon>Fungi incertae sedis</taxon>
        <taxon>Mucoromycota</taxon>
        <taxon>Glomeromycotina</taxon>
        <taxon>Glomeromycetes</taxon>
        <taxon>Diversisporales</taxon>
        <taxon>Gigasporaceae</taxon>
        <taxon>Gigaspora</taxon>
    </lineage>
</organism>
<sequence>MNCKNKTNCEKELEKALFTSIQSVSKMIGYYNNLKAQYDNLLAELVSLTSQIFTIRRQIRHANKLESLLFCLLSRVLFLDMGTALEEPTFCIICCLYRGNPWSIQIMVNVHTLQDTILKKGYRFGSIRELELKEALWNSIRTNSELSSEYKNLQVVCSKFKLDTLKFQIIRKDISLAEFIAKYATKLEEIKLLQNEIKLLKNKLRLSQKDSLKKGSEIESFKSKIVELVLKISKLEHLKSEYISEFIIGGDDEKNTQSKEQSSITKSDYIFAVSKFNKNLS</sequence>
<comment type="caution">
    <text evidence="2">The sequence shown here is derived from an EMBL/GenBank/DDBJ whole genome shotgun (WGS) entry which is preliminary data.</text>
</comment>
<feature type="coiled-coil region" evidence="1">
    <location>
        <begin position="176"/>
        <end position="210"/>
    </location>
</feature>
<dbReference type="OrthoDB" id="2396896at2759"/>
<reference evidence="2 3" key="1">
    <citation type="journal article" date="2019" name="Environ. Microbiol.">
        <title>At the nexus of three kingdoms: the genome of the mycorrhizal fungus Gigaspora margarita provides insights into plant, endobacterial and fungal interactions.</title>
        <authorList>
            <person name="Venice F."/>
            <person name="Ghignone S."/>
            <person name="Salvioli di Fossalunga A."/>
            <person name="Amselem J."/>
            <person name="Novero M."/>
            <person name="Xianan X."/>
            <person name="Sedzielewska Toro K."/>
            <person name="Morin E."/>
            <person name="Lipzen A."/>
            <person name="Grigoriev I.V."/>
            <person name="Henrissat B."/>
            <person name="Martin F.M."/>
            <person name="Bonfante P."/>
        </authorList>
    </citation>
    <scope>NUCLEOTIDE SEQUENCE [LARGE SCALE GENOMIC DNA]</scope>
    <source>
        <strain evidence="2 3">BEG34</strain>
    </source>
</reference>
<evidence type="ECO:0000313" key="2">
    <source>
        <dbReference type="EMBL" id="KAF0465974.1"/>
    </source>
</evidence>
<keyword evidence="3" id="KW-1185">Reference proteome</keyword>
<dbReference type="AlphaFoldDB" id="A0A8H4AB95"/>
<keyword evidence="1" id="KW-0175">Coiled coil</keyword>
<protein>
    <submittedName>
        <fullName evidence="2">Uncharacterized protein</fullName>
    </submittedName>
</protein>
<dbReference type="Proteomes" id="UP000439903">
    <property type="component" value="Unassembled WGS sequence"/>
</dbReference>
<accession>A0A8H4AB95</accession>
<evidence type="ECO:0000256" key="1">
    <source>
        <dbReference type="SAM" id="Coils"/>
    </source>
</evidence>
<gene>
    <name evidence="2" type="ORF">F8M41_026190</name>
</gene>
<name>A0A8H4AB95_GIGMA</name>
<proteinExistence type="predicted"/>
<dbReference type="EMBL" id="WTPW01000967">
    <property type="protein sequence ID" value="KAF0465974.1"/>
    <property type="molecule type" value="Genomic_DNA"/>
</dbReference>